<dbReference type="SUPFAM" id="SSF51261">
    <property type="entry name" value="Duplicated hybrid motif"/>
    <property type="match status" value="1"/>
</dbReference>
<dbReference type="SMART" id="SM00257">
    <property type="entry name" value="LysM"/>
    <property type="match status" value="2"/>
</dbReference>
<feature type="domain" description="LysM" evidence="1">
    <location>
        <begin position="71"/>
        <end position="115"/>
    </location>
</feature>
<accession>A0A1F6VNB3</accession>
<reference evidence="2 3" key="1">
    <citation type="journal article" date="2016" name="Nat. Commun.">
        <title>Thousands of microbial genomes shed light on interconnected biogeochemical processes in an aquifer system.</title>
        <authorList>
            <person name="Anantharaman K."/>
            <person name="Brown C.T."/>
            <person name="Hug L.A."/>
            <person name="Sharon I."/>
            <person name="Castelle C.J."/>
            <person name="Probst A.J."/>
            <person name="Thomas B.C."/>
            <person name="Singh A."/>
            <person name="Wilkins M.J."/>
            <person name="Karaoz U."/>
            <person name="Brodie E.L."/>
            <person name="Williams K.H."/>
            <person name="Hubbard S.S."/>
            <person name="Banfield J.F."/>
        </authorList>
    </citation>
    <scope>NUCLEOTIDE SEQUENCE [LARGE SCALE GENOMIC DNA]</scope>
</reference>
<dbReference type="InterPro" id="IPR056563">
    <property type="entry name" value="LysM3_LYK4_5"/>
</dbReference>
<gene>
    <name evidence="2" type="ORF">A3B84_02475</name>
</gene>
<sequence length="317" mass="33861">MFFTSVNYANAQNDADNALDATGTSSFKDKDTDIDTDVNVYTSGNALSPATNHVSIPGETETGNSYSDQISVYVVRKGDSISQIAEMFDVSVNTILWANDMKKGDKLTENDILFILPISGVEHIITKGQTLNSIAKLYKVDVSDIARFNGITEDTKLAIGDKIIVPGGEIYNESSSSKTNTTIYRTPTVNVAGYFINPVPAYSRRSQGLHGPGKRGIDLAAPKGTPTLASAGGTVLLARNGWNGAYGNMIIINHPNGTKTLYAHLSKINTHTGAQVSQGENIGYVGSTGRSTGPHLHFEVFNAKNPGGTTPMSWAPR</sequence>
<dbReference type="GO" id="GO:0004222">
    <property type="term" value="F:metalloendopeptidase activity"/>
    <property type="evidence" value="ECO:0007669"/>
    <property type="project" value="TreeGrafter"/>
</dbReference>
<dbReference type="Pfam" id="PF01476">
    <property type="entry name" value="LysM"/>
    <property type="match status" value="1"/>
</dbReference>
<evidence type="ECO:0000259" key="1">
    <source>
        <dbReference type="PROSITE" id="PS51782"/>
    </source>
</evidence>
<protein>
    <recommendedName>
        <fullName evidence="1">LysM domain-containing protein</fullName>
    </recommendedName>
</protein>
<dbReference type="STRING" id="1801748.A3B84_02475"/>
<dbReference type="PANTHER" id="PTHR21666">
    <property type="entry name" value="PEPTIDASE-RELATED"/>
    <property type="match status" value="1"/>
</dbReference>
<dbReference type="EMBL" id="MFTY01000021">
    <property type="protein sequence ID" value="OGI71046.1"/>
    <property type="molecule type" value="Genomic_DNA"/>
</dbReference>
<dbReference type="InterPro" id="IPR011055">
    <property type="entry name" value="Dup_hybrid_motif"/>
</dbReference>
<dbReference type="CDD" id="cd00118">
    <property type="entry name" value="LysM"/>
    <property type="match status" value="1"/>
</dbReference>
<dbReference type="Pfam" id="PF01551">
    <property type="entry name" value="Peptidase_M23"/>
    <property type="match status" value="1"/>
</dbReference>
<dbReference type="Proteomes" id="UP000177112">
    <property type="component" value="Unassembled WGS sequence"/>
</dbReference>
<evidence type="ECO:0000313" key="2">
    <source>
        <dbReference type="EMBL" id="OGI71046.1"/>
    </source>
</evidence>
<dbReference type="AlphaFoldDB" id="A0A1F6VNB3"/>
<dbReference type="InterPro" id="IPR050570">
    <property type="entry name" value="Cell_wall_metabolism_enzyme"/>
</dbReference>
<dbReference type="InterPro" id="IPR036779">
    <property type="entry name" value="LysM_dom_sf"/>
</dbReference>
<dbReference type="CDD" id="cd12797">
    <property type="entry name" value="M23_peptidase"/>
    <property type="match status" value="1"/>
</dbReference>
<dbReference type="Gene3D" id="2.70.70.10">
    <property type="entry name" value="Glucose Permease (Domain IIA)"/>
    <property type="match status" value="1"/>
</dbReference>
<dbReference type="SUPFAM" id="SSF54106">
    <property type="entry name" value="LysM domain"/>
    <property type="match status" value="1"/>
</dbReference>
<feature type="domain" description="LysM" evidence="1">
    <location>
        <begin position="121"/>
        <end position="165"/>
    </location>
</feature>
<dbReference type="PANTHER" id="PTHR21666:SF286">
    <property type="entry name" value="LIPOPROTEIN NLPD"/>
    <property type="match status" value="1"/>
</dbReference>
<proteinExistence type="predicted"/>
<dbReference type="Gene3D" id="3.10.350.10">
    <property type="entry name" value="LysM domain"/>
    <property type="match status" value="2"/>
</dbReference>
<dbReference type="Pfam" id="PF23473">
    <property type="entry name" value="LysM3_LYK4_5"/>
    <property type="match status" value="1"/>
</dbReference>
<comment type="caution">
    <text evidence="2">The sequence shown here is derived from an EMBL/GenBank/DDBJ whole genome shotgun (WGS) entry which is preliminary data.</text>
</comment>
<dbReference type="PROSITE" id="PS51782">
    <property type="entry name" value="LYSM"/>
    <property type="match status" value="2"/>
</dbReference>
<dbReference type="InterPro" id="IPR016047">
    <property type="entry name" value="M23ase_b-sheet_dom"/>
</dbReference>
<name>A0A1F6VNB3_9BACT</name>
<evidence type="ECO:0000313" key="3">
    <source>
        <dbReference type="Proteomes" id="UP000177112"/>
    </source>
</evidence>
<dbReference type="InterPro" id="IPR018392">
    <property type="entry name" value="LysM"/>
</dbReference>
<organism evidence="2 3">
    <name type="scientific">Candidatus Nomurabacteria bacterium RIFCSPHIGHO2_02_FULL_35_13</name>
    <dbReference type="NCBI Taxonomy" id="1801748"/>
    <lineage>
        <taxon>Bacteria</taxon>
        <taxon>Candidatus Nomuraibacteriota</taxon>
    </lineage>
</organism>